<organism evidence="3 4">
    <name type="scientific">Thermosipho ferrireducens</name>
    <dbReference type="NCBI Taxonomy" id="2571116"/>
    <lineage>
        <taxon>Bacteria</taxon>
        <taxon>Thermotogati</taxon>
        <taxon>Thermotogota</taxon>
        <taxon>Thermotogae</taxon>
        <taxon>Thermotogales</taxon>
        <taxon>Fervidobacteriaceae</taxon>
        <taxon>Thermosipho</taxon>
    </lineage>
</organism>
<gene>
    <name evidence="3" type="ORF">JYK00_06805</name>
</gene>
<feature type="domain" description="DUF1648" evidence="2">
    <location>
        <begin position="23"/>
        <end position="65"/>
    </location>
</feature>
<feature type="transmembrane region" description="Helical" evidence="1">
    <location>
        <begin position="116"/>
        <end position="138"/>
    </location>
</feature>
<evidence type="ECO:0000313" key="4">
    <source>
        <dbReference type="Proteomes" id="UP000671862"/>
    </source>
</evidence>
<keyword evidence="1" id="KW-1133">Transmembrane helix</keyword>
<dbReference type="InterPro" id="IPR012867">
    <property type="entry name" value="DUF1648"/>
</dbReference>
<reference evidence="3 4" key="1">
    <citation type="submission" date="2021-03" db="EMBL/GenBank/DDBJ databases">
        <title>Thermosipho ferrireducens sp.nov., an anaerobic thermophilic iron-reducing bacterium isolated from a deep-sea hydrothermal sulfide deposits.</title>
        <authorList>
            <person name="Zeng X."/>
            <person name="Chen Y."/>
            <person name="Shao Z."/>
        </authorList>
    </citation>
    <scope>NUCLEOTIDE SEQUENCE [LARGE SCALE GENOMIC DNA]</scope>
    <source>
        <strain evidence="3 4">JL129W03</strain>
    </source>
</reference>
<proteinExistence type="predicted"/>
<accession>A0ABX7S752</accession>
<protein>
    <submittedName>
        <fullName evidence="3">DUF1648 domain-containing protein</fullName>
    </submittedName>
</protein>
<dbReference type="RefSeq" id="WP_207566167.1">
    <property type="nucleotide sequence ID" value="NZ_CP071446.1"/>
</dbReference>
<evidence type="ECO:0000313" key="3">
    <source>
        <dbReference type="EMBL" id="QTA37442.1"/>
    </source>
</evidence>
<dbReference type="Pfam" id="PF07853">
    <property type="entry name" value="DUF1648"/>
    <property type="match status" value="1"/>
</dbReference>
<feature type="transmembrane region" description="Helical" evidence="1">
    <location>
        <begin position="58"/>
        <end position="80"/>
    </location>
</feature>
<keyword evidence="1" id="KW-0812">Transmembrane</keyword>
<name>A0ABX7S752_9BACT</name>
<sequence length="182" mass="21206">MKVPMKPFSAMGKFLLTMLVIGATLMWITFVYFYYSLPEQIITKFSFKGEPLNYGSKISLWFFPVSFSITPLLIFFLSIFRFSIFNKAPYIMNLPAFYTNLNKMPLEQQSIWLNKAFEIVLIIGNAVTYLLLALEYGTLVGIKTQELPSWYVPAVFLLPILLVPLVIWLLYRLNKKMEKEIE</sequence>
<evidence type="ECO:0000256" key="1">
    <source>
        <dbReference type="SAM" id="Phobius"/>
    </source>
</evidence>
<feature type="transmembrane region" description="Helical" evidence="1">
    <location>
        <begin position="12"/>
        <end position="35"/>
    </location>
</feature>
<dbReference type="Proteomes" id="UP000671862">
    <property type="component" value="Chromosome"/>
</dbReference>
<keyword evidence="4" id="KW-1185">Reference proteome</keyword>
<evidence type="ECO:0000259" key="2">
    <source>
        <dbReference type="Pfam" id="PF07853"/>
    </source>
</evidence>
<feature type="transmembrane region" description="Helical" evidence="1">
    <location>
        <begin position="150"/>
        <end position="171"/>
    </location>
</feature>
<dbReference type="EMBL" id="CP071446">
    <property type="protein sequence ID" value="QTA37442.1"/>
    <property type="molecule type" value="Genomic_DNA"/>
</dbReference>
<keyword evidence="1" id="KW-0472">Membrane</keyword>